<comment type="similarity">
    <text evidence="2">Belongs to the MCU (TC 1.A.77) family.</text>
</comment>
<keyword evidence="4" id="KW-0109">Calcium transport</keyword>
<keyword evidence="6" id="KW-0106">Calcium</keyword>
<sequence length="133" mass="15203">MEEHKSAIDRKARVQVLAELYCGLGFLVAQMLAFMRLTFWELTWDVMEPICFFVTSLHFALAYGFFLGTSTEPSFKGYFNQSTQPVESVDLLTPCHNQRTLGELPSLHRLQPVLLVLMCHSFIIALRFSPVSQ</sequence>
<dbReference type="GO" id="GO:0015292">
    <property type="term" value="F:uniporter activity"/>
    <property type="evidence" value="ECO:0007669"/>
    <property type="project" value="TreeGrafter"/>
</dbReference>
<dbReference type="GO" id="GO:0051560">
    <property type="term" value="P:mitochondrial calcium ion homeostasis"/>
    <property type="evidence" value="ECO:0007669"/>
    <property type="project" value="InterPro"/>
</dbReference>
<organism evidence="12 13">
    <name type="scientific">Punica granatum</name>
    <name type="common">Pomegranate</name>
    <dbReference type="NCBI Taxonomy" id="22663"/>
    <lineage>
        <taxon>Eukaryota</taxon>
        <taxon>Viridiplantae</taxon>
        <taxon>Streptophyta</taxon>
        <taxon>Embryophyta</taxon>
        <taxon>Tracheophyta</taxon>
        <taxon>Spermatophyta</taxon>
        <taxon>Magnoliopsida</taxon>
        <taxon>eudicotyledons</taxon>
        <taxon>Gunneridae</taxon>
        <taxon>Pentapetalae</taxon>
        <taxon>rosids</taxon>
        <taxon>malvids</taxon>
        <taxon>Myrtales</taxon>
        <taxon>Lythraceae</taxon>
        <taxon>Punica</taxon>
    </lineage>
</organism>
<evidence type="ECO:0000256" key="3">
    <source>
        <dbReference type="ARBA" id="ARBA00022448"/>
    </source>
</evidence>
<reference evidence="12 13" key="1">
    <citation type="submission" date="2017-11" db="EMBL/GenBank/DDBJ databases">
        <title>De-novo sequencing of pomegranate (Punica granatum L.) genome.</title>
        <authorList>
            <person name="Akparov Z."/>
            <person name="Amiraslanov A."/>
            <person name="Hajiyeva S."/>
            <person name="Abbasov M."/>
            <person name="Kaur K."/>
            <person name="Hamwieh A."/>
            <person name="Solovyev V."/>
            <person name="Salamov A."/>
            <person name="Braich B."/>
            <person name="Kosarev P."/>
            <person name="Mahmoud A."/>
            <person name="Hajiyev E."/>
            <person name="Babayeva S."/>
            <person name="Izzatullayeva V."/>
            <person name="Mammadov A."/>
            <person name="Mammadov A."/>
            <person name="Sharifova S."/>
            <person name="Ojaghi J."/>
            <person name="Eynullazada K."/>
            <person name="Bayramov B."/>
            <person name="Abdulazimova A."/>
            <person name="Shahmuradov I."/>
        </authorList>
    </citation>
    <scope>NUCLEOTIDE SEQUENCE [LARGE SCALE GENOMIC DNA]</scope>
    <source>
        <strain evidence="13">cv. AG2017</strain>
        <tissue evidence="12">Leaf</tissue>
    </source>
</reference>
<comment type="caution">
    <text evidence="12">The sequence shown here is derived from an EMBL/GenBank/DDBJ whole genome shotgun (WGS) entry which is preliminary data.</text>
</comment>
<evidence type="ECO:0000259" key="11">
    <source>
        <dbReference type="Pfam" id="PF04678"/>
    </source>
</evidence>
<feature type="transmembrane region" description="Helical" evidence="10">
    <location>
        <begin position="46"/>
        <end position="66"/>
    </location>
</feature>
<proteinExistence type="inferred from homology"/>
<evidence type="ECO:0000256" key="2">
    <source>
        <dbReference type="ARBA" id="ARBA00005653"/>
    </source>
</evidence>
<evidence type="ECO:0000256" key="10">
    <source>
        <dbReference type="SAM" id="Phobius"/>
    </source>
</evidence>
<keyword evidence="5 10" id="KW-0812">Transmembrane</keyword>
<dbReference type="PANTHER" id="PTHR13462:SF17">
    <property type="entry name" value="CALCIUM UNIPORTER PROTEIN 4, MITOCHONDRIAL"/>
    <property type="match status" value="1"/>
</dbReference>
<evidence type="ECO:0000256" key="8">
    <source>
        <dbReference type="ARBA" id="ARBA00023065"/>
    </source>
</evidence>
<keyword evidence="3" id="KW-0813">Transport</keyword>
<dbReference type="Proteomes" id="UP000233551">
    <property type="component" value="Unassembled WGS sequence"/>
</dbReference>
<dbReference type="GO" id="GO:1990246">
    <property type="term" value="C:uniplex complex"/>
    <property type="evidence" value="ECO:0007669"/>
    <property type="project" value="TreeGrafter"/>
</dbReference>
<evidence type="ECO:0000256" key="1">
    <source>
        <dbReference type="ARBA" id="ARBA00004141"/>
    </source>
</evidence>
<dbReference type="InterPro" id="IPR039055">
    <property type="entry name" value="MCU_fam"/>
</dbReference>
<keyword evidence="8" id="KW-0406">Ion transport</keyword>
<dbReference type="Pfam" id="PF04678">
    <property type="entry name" value="MCU"/>
    <property type="match status" value="1"/>
</dbReference>
<gene>
    <name evidence="12" type="ORF">CRG98_009290</name>
</gene>
<evidence type="ECO:0000313" key="13">
    <source>
        <dbReference type="Proteomes" id="UP000233551"/>
    </source>
</evidence>
<comment type="subcellular location">
    <subcellularLocation>
        <location evidence="1">Membrane</location>
        <topology evidence="1">Multi-pass membrane protein</topology>
    </subcellularLocation>
</comment>
<dbReference type="STRING" id="22663.A0A2I0KPB1"/>
<name>A0A2I0KPB1_PUNGR</name>
<evidence type="ECO:0000256" key="6">
    <source>
        <dbReference type="ARBA" id="ARBA00022837"/>
    </source>
</evidence>
<dbReference type="GO" id="GO:0036444">
    <property type="term" value="P:calcium import into the mitochondrion"/>
    <property type="evidence" value="ECO:0007669"/>
    <property type="project" value="TreeGrafter"/>
</dbReference>
<dbReference type="AlphaFoldDB" id="A0A2I0KPB1"/>
<dbReference type="GO" id="GO:0005262">
    <property type="term" value="F:calcium channel activity"/>
    <property type="evidence" value="ECO:0007669"/>
    <property type="project" value="TreeGrafter"/>
</dbReference>
<feature type="domain" description="Calcium uniporter protein C-terminal" evidence="11">
    <location>
        <begin position="1"/>
        <end position="82"/>
    </location>
</feature>
<accession>A0A2I0KPB1</accession>
<dbReference type="InterPro" id="IPR006769">
    <property type="entry name" value="MCU_C"/>
</dbReference>
<feature type="transmembrane region" description="Helical" evidence="10">
    <location>
        <begin position="20"/>
        <end position="40"/>
    </location>
</feature>
<evidence type="ECO:0000313" key="12">
    <source>
        <dbReference type="EMBL" id="PKI70324.1"/>
    </source>
</evidence>
<evidence type="ECO:0000256" key="4">
    <source>
        <dbReference type="ARBA" id="ARBA00022568"/>
    </source>
</evidence>
<dbReference type="PANTHER" id="PTHR13462">
    <property type="entry name" value="CALCIUM UNIPORTER PROTEIN, MITOCHONDRIAL"/>
    <property type="match status" value="1"/>
</dbReference>
<protein>
    <recommendedName>
        <fullName evidence="11">Calcium uniporter protein C-terminal domain-containing protein</fullName>
    </recommendedName>
</protein>
<keyword evidence="9 10" id="KW-0472">Membrane</keyword>
<evidence type="ECO:0000256" key="7">
    <source>
        <dbReference type="ARBA" id="ARBA00022989"/>
    </source>
</evidence>
<keyword evidence="13" id="KW-1185">Reference proteome</keyword>
<dbReference type="EMBL" id="PGOL01000461">
    <property type="protein sequence ID" value="PKI70324.1"/>
    <property type="molecule type" value="Genomic_DNA"/>
</dbReference>
<keyword evidence="7 10" id="KW-1133">Transmembrane helix</keyword>
<evidence type="ECO:0000256" key="9">
    <source>
        <dbReference type="ARBA" id="ARBA00023136"/>
    </source>
</evidence>
<evidence type="ECO:0000256" key="5">
    <source>
        <dbReference type="ARBA" id="ARBA00022692"/>
    </source>
</evidence>